<name>R6N9M7_9FIRM</name>
<evidence type="ECO:0000313" key="1">
    <source>
        <dbReference type="EMBL" id="CDC05034.1"/>
    </source>
</evidence>
<dbReference type="Gene3D" id="1.10.3210.10">
    <property type="entry name" value="Hypothetical protein af1432"/>
    <property type="match status" value="1"/>
</dbReference>
<evidence type="ECO:0000313" key="2">
    <source>
        <dbReference type="Proteomes" id="UP000018168"/>
    </source>
</evidence>
<dbReference type="EMBL" id="CBEP010000091">
    <property type="protein sequence ID" value="CDC05034.1"/>
    <property type="molecule type" value="Genomic_DNA"/>
</dbReference>
<evidence type="ECO:0008006" key="3">
    <source>
        <dbReference type="Google" id="ProtNLM"/>
    </source>
</evidence>
<comment type="caution">
    <text evidence="1">The sequence shown here is derived from an EMBL/GenBank/DDBJ whole genome shotgun (WGS) entry which is preliminary data.</text>
</comment>
<sequence length="190" mass="22169">MTEQDRLQLFEAAHLNKIVSQEFKTYLWEHGFFHVPASTKFHGAYDGGLFDHSLTVMNTLVDLSARNSLKWCRAESPFIVGMFHDLCKIDQYRHPVIEIIQDWDKKYPIYDETVWEHNPDTLVKGHGDKSVILLSQHMTLTEEESMCILYHMGAFTDKEQWRSFTDAIRKFPNVLWTHQADMIASHVVGV</sequence>
<organism evidence="1 2">
    <name type="scientific">[Clostridium] leptum CAG:27</name>
    <dbReference type="NCBI Taxonomy" id="1263068"/>
    <lineage>
        <taxon>Bacteria</taxon>
        <taxon>Bacillati</taxon>
        <taxon>Bacillota</taxon>
        <taxon>Clostridia</taxon>
        <taxon>Eubacteriales</taxon>
        <taxon>Oscillospiraceae</taxon>
        <taxon>Oscillospiraceae incertae sedis</taxon>
    </lineage>
</organism>
<gene>
    <name evidence="1" type="ORF">BN578_00566</name>
</gene>
<proteinExistence type="predicted"/>
<dbReference type="AlphaFoldDB" id="R6N9M7"/>
<dbReference type="Proteomes" id="UP000018168">
    <property type="component" value="Unassembled WGS sequence"/>
</dbReference>
<protein>
    <recommendedName>
        <fullName evidence="3">HD domain-containing protein</fullName>
    </recommendedName>
</protein>
<accession>R6N9M7</accession>
<reference evidence="1" key="1">
    <citation type="submission" date="2012-11" db="EMBL/GenBank/DDBJ databases">
        <title>Dependencies among metagenomic species, viruses, plasmids and units of genetic variation.</title>
        <authorList>
            <person name="Nielsen H.B."/>
            <person name="Almeida M."/>
            <person name="Juncker A.S."/>
            <person name="Rasmussen S."/>
            <person name="Li J."/>
            <person name="Sunagawa S."/>
            <person name="Plichta D."/>
            <person name="Gautier L."/>
            <person name="Le Chatelier E."/>
            <person name="Peletier E."/>
            <person name="Bonde I."/>
            <person name="Nielsen T."/>
            <person name="Manichanh C."/>
            <person name="Arumugam M."/>
            <person name="Batto J."/>
            <person name="Santos M.B.Q.D."/>
            <person name="Blom N."/>
            <person name="Borruel N."/>
            <person name="Burgdorf K.S."/>
            <person name="Boumezbeur F."/>
            <person name="Casellas F."/>
            <person name="Dore J."/>
            <person name="Guarner F."/>
            <person name="Hansen T."/>
            <person name="Hildebrand F."/>
            <person name="Kaas R.S."/>
            <person name="Kennedy S."/>
            <person name="Kristiansen K."/>
            <person name="Kultima J.R."/>
            <person name="Leonard P."/>
            <person name="Levenez F."/>
            <person name="Lund O."/>
            <person name="Moumen B."/>
            <person name="Le Paslier D."/>
            <person name="Pons N."/>
            <person name="Pedersen O."/>
            <person name="Prifti E."/>
            <person name="Qin J."/>
            <person name="Raes J."/>
            <person name="Tap J."/>
            <person name="Tims S."/>
            <person name="Ussery D.W."/>
            <person name="Yamada T."/>
            <person name="MetaHit consortium"/>
            <person name="Renault P."/>
            <person name="Sicheritz-Ponten T."/>
            <person name="Bork P."/>
            <person name="Wang J."/>
            <person name="Brunak S."/>
            <person name="Ehrlich S.D."/>
        </authorList>
    </citation>
    <scope>NUCLEOTIDE SEQUENCE [LARGE SCALE GENOMIC DNA]</scope>
</reference>